<dbReference type="AlphaFoldDB" id="A0A448Z8H9"/>
<feature type="region of interest" description="Disordered" evidence="1">
    <location>
        <begin position="198"/>
        <end position="264"/>
    </location>
</feature>
<feature type="region of interest" description="Disordered" evidence="1">
    <location>
        <begin position="103"/>
        <end position="135"/>
    </location>
</feature>
<evidence type="ECO:0000313" key="2">
    <source>
        <dbReference type="EMBL" id="VEU38301.1"/>
    </source>
</evidence>
<evidence type="ECO:0000313" key="3">
    <source>
        <dbReference type="Proteomes" id="UP000291116"/>
    </source>
</evidence>
<organism evidence="2 3">
    <name type="scientific">Pseudo-nitzschia multistriata</name>
    <dbReference type="NCBI Taxonomy" id="183589"/>
    <lineage>
        <taxon>Eukaryota</taxon>
        <taxon>Sar</taxon>
        <taxon>Stramenopiles</taxon>
        <taxon>Ochrophyta</taxon>
        <taxon>Bacillariophyta</taxon>
        <taxon>Bacillariophyceae</taxon>
        <taxon>Bacillariophycidae</taxon>
        <taxon>Bacillariales</taxon>
        <taxon>Bacillariaceae</taxon>
        <taxon>Pseudo-nitzschia</taxon>
    </lineage>
</organism>
<gene>
    <name evidence="2" type="ORF">PSNMU_V1.4_AUG-EV-PASAV3_0051210</name>
</gene>
<feature type="compositionally biased region" description="Acidic residues" evidence="1">
    <location>
        <begin position="215"/>
        <end position="224"/>
    </location>
</feature>
<protein>
    <submittedName>
        <fullName evidence="2">Uncharacterized protein</fullName>
    </submittedName>
</protein>
<name>A0A448Z8H9_9STRA</name>
<reference evidence="2 3" key="1">
    <citation type="submission" date="2019-01" db="EMBL/GenBank/DDBJ databases">
        <authorList>
            <person name="Ferrante I. M."/>
        </authorList>
    </citation>
    <scope>NUCLEOTIDE SEQUENCE [LARGE SCALE GENOMIC DNA]</scope>
    <source>
        <strain evidence="2 3">B856</strain>
    </source>
</reference>
<feature type="region of interest" description="Disordered" evidence="1">
    <location>
        <begin position="1"/>
        <end position="74"/>
    </location>
</feature>
<dbReference type="Proteomes" id="UP000291116">
    <property type="component" value="Unassembled WGS sequence"/>
</dbReference>
<dbReference type="EMBL" id="CAACVS010000162">
    <property type="protein sequence ID" value="VEU38301.1"/>
    <property type="molecule type" value="Genomic_DNA"/>
</dbReference>
<accession>A0A448Z8H9</accession>
<feature type="compositionally biased region" description="Low complexity" evidence="1">
    <location>
        <begin position="13"/>
        <end position="44"/>
    </location>
</feature>
<proteinExistence type="predicted"/>
<dbReference type="OrthoDB" id="49472at2759"/>
<sequence>MSTDSSSNPTPKPGAAAATATPATHPTDTSVSKATTTTVGTSTVAEKSADSSGLESLGEQVSQNNTPTTQPLRIDTTKMMFEARLTGSFSNLQNRENTLLRRKDALSSRSGSESPHYRGQSTNTFDGGSSISSLEDQGIDTDILTDKMGVLELNLKDQQEIAHSLHKSLSNLPAVNERLRDETLEDCHAFTDLKREGTLSRGGSITTGGEVTLEPLEEIEDEGDPNERTSKIKITNLAEILEAPDEEETADANAPPENKAPVPS</sequence>
<keyword evidence="3" id="KW-1185">Reference proteome</keyword>
<evidence type="ECO:0000256" key="1">
    <source>
        <dbReference type="SAM" id="MobiDB-lite"/>
    </source>
</evidence>
<feature type="compositionally biased region" description="Polar residues" evidence="1">
    <location>
        <begin position="50"/>
        <end position="71"/>
    </location>
</feature>
<feature type="compositionally biased region" description="Polar residues" evidence="1">
    <location>
        <begin position="107"/>
        <end position="135"/>
    </location>
</feature>